<proteinExistence type="predicted"/>
<dbReference type="RefSeq" id="WP_094035557.1">
    <property type="nucleotide sequence ID" value="NZ_CP022540.1"/>
</dbReference>
<dbReference type="Pfam" id="PF05521">
    <property type="entry name" value="Phage_HCP"/>
    <property type="match status" value="1"/>
</dbReference>
<dbReference type="InterPro" id="IPR038666">
    <property type="entry name" value="SSP1_head-tail_sf"/>
</dbReference>
<dbReference type="Gene3D" id="2.40.10.270">
    <property type="entry name" value="Bacteriophage SPP1 head-tail adaptor protein"/>
    <property type="match status" value="1"/>
</dbReference>
<sequence length="111" mass="12114">MSWTLNRRLTLEAPQRVSDGAGGFEETWSALGTLWATVKPRTGRLANGETGAVSVGAFRIITRGAPQGHSSRPEPGQRFRMGARLFRIEAVTEEEPSGLYLISQCQEEVAP</sequence>
<organism evidence="1 2">
    <name type="scientific">Antarctobacter heliothermus</name>
    <dbReference type="NCBI Taxonomy" id="74033"/>
    <lineage>
        <taxon>Bacteria</taxon>
        <taxon>Pseudomonadati</taxon>
        <taxon>Pseudomonadota</taxon>
        <taxon>Alphaproteobacteria</taxon>
        <taxon>Rhodobacterales</taxon>
        <taxon>Roseobacteraceae</taxon>
        <taxon>Antarctobacter</taxon>
    </lineage>
</organism>
<evidence type="ECO:0000313" key="1">
    <source>
        <dbReference type="EMBL" id="ASP21677.1"/>
    </source>
</evidence>
<evidence type="ECO:0000313" key="2">
    <source>
        <dbReference type="Proteomes" id="UP000203589"/>
    </source>
</evidence>
<reference evidence="1 2" key="1">
    <citation type="submission" date="2017-07" db="EMBL/GenBank/DDBJ databases">
        <title>Genome Sequence of Antarctobacter heliothermus Strain SMS3 Isolated from a culture of the Diatom Skeletonema marinoi.</title>
        <authorList>
            <person name="Topel M."/>
            <person name="Pinder M.I.M."/>
            <person name="Johansson O.N."/>
            <person name="Kourtchenko O."/>
            <person name="Godhe A."/>
            <person name="Clarke A.K."/>
        </authorList>
    </citation>
    <scope>NUCLEOTIDE SEQUENCE [LARGE SCALE GENOMIC DNA]</scope>
    <source>
        <strain evidence="1 2">SMS3</strain>
    </source>
</reference>
<dbReference type="AlphaFoldDB" id="A0A222E644"/>
<dbReference type="KEGG" id="aht:ANTHELSMS3_03025"/>
<dbReference type="EMBL" id="CP022540">
    <property type="protein sequence ID" value="ASP21677.1"/>
    <property type="molecule type" value="Genomic_DNA"/>
</dbReference>
<name>A0A222E644_9RHOB</name>
<keyword evidence="2" id="KW-1185">Reference proteome</keyword>
<dbReference type="OrthoDB" id="7570189at2"/>
<protein>
    <submittedName>
        <fullName evidence="1">Phage head-tail joining protein</fullName>
    </submittedName>
</protein>
<dbReference type="InterPro" id="IPR008767">
    <property type="entry name" value="Phage_SPP1_head-tail_adaptor"/>
</dbReference>
<dbReference type="Proteomes" id="UP000203589">
    <property type="component" value="Chromosome"/>
</dbReference>
<gene>
    <name evidence="1" type="ORF">ANTHELSMS3_03025</name>
</gene>
<accession>A0A222E644</accession>